<dbReference type="InterPro" id="IPR032675">
    <property type="entry name" value="LRR_dom_sf"/>
</dbReference>
<organism evidence="1 2">
    <name type="scientific">Gimesia alba</name>
    <dbReference type="NCBI Taxonomy" id="2527973"/>
    <lineage>
        <taxon>Bacteria</taxon>
        <taxon>Pseudomonadati</taxon>
        <taxon>Planctomycetota</taxon>
        <taxon>Planctomycetia</taxon>
        <taxon>Planctomycetales</taxon>
        <taxon>Planctomycetaceae</taxon>
        <taxon>Gimesia</taxon>
    </lineage>
</organism>
<gene>
    <name evidence="1" type="ORF">Pan241w_42010</name>
</gene>
<name>A0A517RJN8_9PLAN</name>
<dbReference type="AlphaFoldDB" id="A0A517RJN8"/>
<dbReference type="KEGG" id="gaz:Pan241w_42010"/>
<evidence type="ECO:0008006" key="3">
    <source>
        <dbReference type="Google" id="ProtNLM"/>
    </source>
</evidence>
<sequence length="220" mass="24565">MATITNQSPNDSNPHQLRVAEAWDQLAKSPISESALNALRALTPPDCFPQNHSLTPLGEFDHLHVPHCPPTSAAVAALERATSVTRLLLHAYPGVAVHLPNLEHHHSLDWLSLYGSQITGIHFTRMRKLHASFLDLSRTTITDDCIAQLPEMPRIQRLILTLTELSDSGLCQLSRFSTLRVLYVKYTRVTERGIADLRSMLPHCHVKRRVAGSPTKYAHP</sequence>
<dbReference type="Gene3D" id="3.80.10.10">
    <property type="entry name" value="Ribonuclease Inhibitor"/>
    <property type="match status" value="1"/>
</dbReference>
<protein>
    <recommendedName>
        <fullName evidence="3">Leucine Rich repeats (2 copies)</fullName>
    </recommendedName>
</protein>
<dbReference type="EMBL" id="CP036269">
    <property type="protein sequence ID" value="QDT44095.1"/>
    <property type="molecule type" value="Genomic_DNA"/>
</dbReference>
<evidence type="ECO:0000313" key="2">
    <source>
        <dbReference type="Proteomes" id="UP000317171"/>
    </source>
</evidence>
<accession>A0A517RJN8</accession>
<reference evidence="1 2" key="1">
    <citation type="submission" date="2019-02" db="EMBL/GenBank/DDBJ databases">
        <title>Deep-cultivation of Planctomycetes and their phenomic and genomic characterization uncovers novel biology.</title>
        <authorList>
            <person name="Wiegand S."/>
            <person name="Jogler M."/>
            <person name="Boedeker C."/>
            <person name="Pinto D."/>
            <person name="Vollmers J."/>
            <person name="Rivas-Marin E."/>
            <person name="Kohn T."/>
            <person name="Peeters S.H."/>
            <person name="Heuer A."/>
            <person name="Rast P."/>
            <person name="Oberbeckmann S."/>
            <person name="Bunk B."/>
            <person name="Jeske O."/>
            <person name="Meyerdierks A."/>
            <person name="Storesund J.E."/>
            <person name="Kallscheuer N."/>
            <person name="Luecker S."/>
            <person name="Lage O.M."/>
            <person name="Pohl T."/>
            <person name="Merkel B.J."/>
            <person name="Hornburger P."/>
            <person name="Mueller R.-W."/>
            <person name="Bruemmer F."/>
            <person name="Labrenz M."/>
            <person name="Spormann A.M."/>
            <person name="Op den Camp H."/>
            <person name="Overmann J."/>
            <person name="Amann R."/>
            <person name="Jetten M.S.M."/>
            <person name="Mascher T."/>
            <person name="Medema M.H."/>
            <person name="Devos D.P."/>
            <person name="Kaster A.-K."/>
            <person name="Ovreas L."/>
            <person name="Rohde M."/>
            <person name="Galperin M.Y."/>
            <person name="Jogler C."/>
        </authorList>
    </citation>
    <scope>NUCLEOTIDE SEQUENCE [LARGE SCALE GENOMIC DNA]</scope>
    <source>
        <strain evidence="1 2">Pan241w</strain>
    </source>
</reference>
<evidence type="ECO:0000313" key="1">
    <source>
        <dbReference type="EMBL" id="QDT44095.1"/>
    </source>
</evidence>
<proteinExistence type="predicted"/>
<dbReference type="SUPFAM" id="SSF52047">
    <property type="entry name" value="RNI-like"/>
    <property type="match status" value="1"/>
</dbReference>
<keyword evidence="2" id="KW-1185">Reference proteome</keyword>
<dbReference type="Proteomes" id="UP000317171">
    <property type="component" value="Chromosome"/>
</dbReference>